<evidence type="ECO:0000313" key="3">
    <source>
        <dbReference type="EMBL" id="CAD8888220.1"/>
    </source>
</evidence>
<accession>A0A7S1BJ65</accession>
<dbReference type="EMBL" id="HBFR01021395">
    <property type="protein sequence ID" value="CAD8888220.1"/>
    <property type="molecule type" value="Transcribed_RNA"/>
</dbReference>
<feature type="region of interest" description="Disordered" evidence="2">
    <location>
        <begin position="267"/>
        <end position="291"/>
    </location>
</feature>
<gene>
    <name evidence="3" type="ORF">CHYS00102_LOCUS15418</name>
</gene>
<protein>
    <recommendedName>
        <fullName evidence="4">BZIP domain-containing protein</fullName>
    </recommendedName>
</protein>
<evidence type="ECO:0000256" key="1">
    <source>
        <dbReference type="SAM" id="Coils"/>
    </source>
</evidence>
<feature type="compositionally biased region" description="Basic residues" evidence="2">
    <location>
        <begin position="643"/>
        <end position="654"/>
    </location>
</feature>
<feature type="coiled-coil region" evidence="1">
    <location>
        <begin position="369"/>
        <end position="403"/>
    </location>
</feature>
<evidence type="ECO:0008006" key="4">
    <source>
        <dbReference type="Google" id="ProtNLM"/>
    </source>
</evidence>
<feature type="compositionally biased region" description="Low complexity" evidence="2">
    <location>
        <begin position="606"/>
        <end position="631"/>
    </location>
</feature>
<dbReference type="CDD" id="cd14809">
    <property type="entry name" value="bZIP_AUREO-like"/>
    <property type="match status" value="1"/>
</dbReference>
<name>A0A7S1BJ65_9STRA</name>
<keyword evidence="1" id="KW-0175">Coiled coil</keyword>
<feature type="region of interest" description="Disordered" evidence="2">
    <location>
        <begin position="332"/>
        <end position="359"/>
    </location>
</feature>
<sequence>MISTIPEAEWPSLDLDDANAADFFSQSDGLGLMISDNLTTGVEGSKTDLCNILSRFNSVSDIVNFGNGETKPSHNNLFCFGENLNDVPVLPTPSTIPSMDLKRVHALTNSSTPATDALMADTQQQCQPEQRPAKMLRLDLKAVAPAPVALAPAAPAPVAPSPVVPAPIRAPTPPVPPRVASTIHPAQVLSTEKKEKPPTAITSLYANNWKSNQGPKPPAPLGAIPPRVISTDVSPASSPQRVLSANVAIPTPMPSAKPLARATVKPVPSANLPVPQDASSGNEDNGDDVPFHYNNTKIPDTSSTHIAALTSPNWVEACTAAATQYPLCTTTTGKRGKRRNLSIDERAKQNRDRNREHARNTRLRKKAYVEELKRTLLAMVAERDGAELRRKVTEEQLREQKEVRFAVMKEFMNYRGRNESMTRWSAILDPNFIMKLPVTPYRKMTKGMPSQHRTTAYGNNNPLKNNQIDNLLNFDSNQRILRGVVEVVTDSKYICSFLEGIAKGHPHKYDTSGSISSDECCDRPTMEFICDRNSFVADGDIAFLKWTATSVGLKRLGTFDELFSKGTMMSNFCPVTNKLKSVELYFDSYPIAQQVQRLIPQPRTPPATLAPGAAGKGPALASQALQAISSSEESEPEGTPKRTAGRKVTRAKSS</sequence>
<feature type="region of interest" description="Disordered" evidence="2">
    <location>
        <begin position="600"/>
        <end position="654"/>
    </location>
</feature>
<reference evidence="3" key="1">
    <citation type="submission" date="2021-01" db="EMBL/GenBank/DDBJ databases">
        <authorList>
            <person name="Corre E."/>
            <person name="Pelletier E."/>
            <person name="Niang G."/>
            <person name="Scheremetjew M."/>
            <person name="Finn R."/>
            <person name="Kale V."/>
            <person name="Holt S."/>
            <person name="Cochrane G."/>
            <person name="Meng A."/>
            <person name="Brown T."/>
            <person name="Cohen L."/>
        </authorList>
    </citation>
    <scope>NUCLEOTIDE SEQUENCE</scope>
    <source>
        <strain evidence="3">308</strain>
    </source>
</reference>
<organism evidence="3">
    <name type="scientific">Corethron hystrix</name>
    <dbReference type="NCBI Taxonomy" id="216773"/>
    <lineage>
        <taxon>Eukaryota</taxon>
        <taxon>Sar</taxon>
        <taxon>Stramenopiles</taxon>
        <taxon>Ochrophyta</taxon>
        <taxon>Bacillariophyta</taxon>
        <taxon>Coscinodiscophyceae</taxon>
        <taxon>Corethrophycidae</taxon>
        <taxon>Corethrales</taxon>
        <taxon>Corethraceae</taxon>
        <taxon>Corethron</taxon>
    </lineage>
</organism>
<evidence type="ECO:0000256" key="2">
    <source>
        <dbReference type="SAM" id="MobiDB-lite"/>
    </source>
</evidence>
<proteinExistence type="predicted"/>
<feature type="compositionally biased region" description="Basic and acidic residues" evidence="2">
    <location>
        <begin position="341"/>
        <end position="359"/>
    </location>
</feature>
<dbReference type="AlphaFoldDB" id="A0A7S1BJ65"/>